<dbReference type="Pfam" id="PF12680">
    <property type="entry name" value="SnoaL_2"/>
    <property type="match status" value="1"/>
</dbReference>
<dbReference type="InterPro" id="IPR009959">
    <property type="entry name" value="Cyclase_SnoaL-like"/>
</dbReference>
<comment type="caution">
    <text evidence="2">The sequence shown here is derived from an EMBL/GenBank/DDBJ whole genome shotgun (WGS) entry which is preliminary data.</text>
</comment>
<reference evidence="2 3" key="1">
    <citation type="submission" date="2019-04" db="EMBL/GenBank/DDBJ databases">
        <title>Altererythrobacter aquimixticola sp. nov., isolated from sediment of junction between the ocean and a freshwater spring.</title>
        <authorList>
            <person name="Yoon J.-H."/>
        </authorList>
    </citation>
    <scope>NUCLEOTIDE SEQUENCE [LARGE SCALE GENOMIC DNA]</scope>
    <source>
        <strain evidence="2 3">SSKS-13</strain>
    </source>
</reference>
<dbReference type="OrthoDB" id="9812089at2"/>
<dbReference type="InterPro" id="IPR032710">
    <property type="entry name" value="NTF2-like_dom_sf"/>
</dbReference>
<gene>
    <name evidence="2" type="ORF">E5222_12085</name>
</gene>
<sequence length="129" mass="14513">MSRTEQEQANLDLVLGMFEHVLNPMDSGAVDRFVSPDYIQHSQLAPPGRDALKAFLDMIKAETPEAVHDVKRAFVDGDHVTVHYHVRRHEGDLGWAVIDIFRVQDGLIAEHWDVMQDVVEGGPNPNSVF</sequence>
<feature type="domain" description="SnoaL-like" evidence="1">
    <location>
        <begin position="17"/>
        <end position="111"/>
    </location>
</feature>
<name>A0A4T3F4E2_9SPHN</name>
<dbReference type="GO" id="GO:0030638">
    <property type="term" value="P:polyketide metabolic process"/>
    <property type="evidence" value="ECO:0007669"/>
    <property type="project" value="InterPro"/>
</dbReference>
<evidence type="ECO:0000259" key="1">
    <source>
        <dbReference type="Pfam" id="PF12680"/>
    </source>
</evidence>
<dbReference type="RefSeq" id="WP_136694050.1">
    <property type="nucleotide sequence ID" value="NZ_SSHH01000003.1"/>
</dbReference>
<dbReference type="PANTHER" id="PTHR38436:SF1">
    <property type="entry name" value="ESTER CYCLASE"/>
    <property type="match status" value="1"/>
</dbReference>
<dbReference type="AlphaFoldDB" id="A0A4T3F4E2"/>
<protein>
    <recommendedName>
        <fullName evidence="1">SnoaL-like domain-containing protein</fullName>
    </recommendedName>
</protein>
<accession>A0A4T3F4E2</accession>
<keyword evidence="3" id="KW-1185">Reference proteome</keyword>
<dbReference type="InterPro" id="IPR037401">
    <property type="entry name" value="SnoaL-like"/>
</dbReference>
<evidence type="ECO:0000313" key="3">
    <source>
        <dbReference type="Proteomes" id="UP000309389"/>
    </source>
</evidence>
<dbReference type="EMBL" id="SSHH01000003">
    <property type="protein sequence ID" value="TIX49573.1"/>
    <property type="molecule type" value="Genomic_DNA"/>
</dbReference>
<proteinExistence type="predicted"/>
<dbReference type="PANTHER" id="PTHR38436">
    <property type="entry name" value="POLYKETIDE CYCLASE SNOAL-LIKE DOMAIN"/>
    <property type="match status" value="1"/>
</dbReference>
<evidence type="ECO:0000313" key="2">
    <source>
        <dbReference type="EMBL" id="TIX49573.1"/>
    </source>
</evidence>
<dbReference type="Gene3D" id="3.10.450.50">
    <property type="match status" value="1"/>
</dbReference>
<organism evidence="2 3">
    <name type="scientific">Alteraurantiacibacter aquimixticola</name>
    <dbReference type="NCBI Taxonomy" id="2489173"/>
    <lineage>
        <taxon>Bacteria</taxon>
        <taxon>Pseudomonadati</taxon>
        <taxon>Pseudomonadota</taxon>
        <taxon>Alphaproteobacteria</taxon>
        <taxon>Sphingomonadales</taxon>
        <taxon>Erythrobacteraceae</taxon>
        <taxon>Alteraurantiacibacter</taxon>
    </lineage>
</organism>
<dbReference type="Proteomes" id="UP000309389">
    <property type="component" value="Unassembled WGS sequence"/>
</dbReference>
<dbReference type="SUPFAM" id="SSF54427">
    <property type="entry name" value="NTF2-like"/>
    <property type="match status" value="1"/>
</dbReference>